<keyword evidence="17" id="KW-1185">Reference proteome</keyword>
<dbReference type="EC" id="2.3.2.6" evidence="10 15"/>
<sequence>MVVYRLIEEPIFPHPDEAEPDGLLAVGGDLSSERLLSAYASGIFPWYDENSPLLWWSLDPRLILNFDKLHVSKRMKRKIKKKEYRITLDTDFLGVISNCACKTRPGQEGTWILQEMIDAYVKLHKLGFAHSVEVWNKEGKLAGGLYGVSLGRVFSGESMFFLEPDASKIGFSYLVRYLENREFHFVDCQQPTDHLKSLGAEELPRDEFLVRLEESLEYSALRGNWAFLPGEYEIITENLCS</sequence>
<proteinExistence type="inferred from homology"/>
<dbReference type="Pfam" id="PF03588">
    <property type="entry name" value="Leu_Phe_trans"/>
    <property type="match status" value="1"/>
</dbReference>
<organism evidence="16 17">
    <name type="scientific">Maridesulfovibrio ferrireducens</name>
    <dbReference type="NCBI Taxonomy" id="246191"/>
    <lineage>
        <taxon>Bacteria</taxon>
        <taxon>Pseudomonadati</taxon>
        <taxon>Thermodesulfobacteriota</taxon>
        <taxon>Desulfovibrionia</taxon>
        <taxon>Desulfovibrionales</taxon>
        <taxon>Desulfovibrionaceae</taxon>
        <taxon>Maridesulfovibrio</taxon>
    </lineage>
</organism>
<evidence type="ECO:0000256" key="6">
    <source>
        <dbReference type="ARBA" id="ARBA00050652"/>
    </source>
</evidence>
<dbReference type="Proteomes" id="UP000199053">
    <property type="component" value="Unassembled WGS sequence"/>
</dbReference>
<dbReference type="STRING" id="246191.SAMN05660337_3422"/>
<comment type="function">
    <text evidence="8 15">Functions in the N-end rule pathway of protein degradation where it conjugates Leu, Phe and, less efficiently, Met from aminoacyl-tRNAs to the N-termini of proteins containing an N-terminal arginine or lysine.</text>
</comment>
<evidence type="ECO:0000256" key="11">
    <source>
        <dbReference type="ARBA" id="ARBA00074372"/>
    </source>
</evidence>
<comment type="catalytic activity">
    <reaction evidence="6 15">
        <text>N-terminal L-arginyl-[protein] + L-leucyl-tRNA(Leu) = N-terminal L-leucyl-L-arginyl-[protein] + tRNA(Leu) + H(+)</text>
        <dbReference type="Rhea" id="RHEA:50416"/>
        <dbReference type="Rhea" id="RHEA-COMP:9613"/>
        <dbReference type="Rhea" id="RHEA-COMP:9622"/>
        <dbReference type="Rhea" id="RHEA-COMP:12672"/>
        <dbReference type="Rhea" id="RHEA-COMP:12673"/>
        <dbReference type="ChEBI" id="CHEBI:15378"/>
        <dbReference type="ChEBI" id="CHEBI:64719"/>
        <dbReference type="ChEBI" id="CHEBI:78442"/>
        <dbReference type="ChEBI" id="CHEBI:78494"/>
        <dbReference type="ChEBI" id="CHEBI:133044"/>
        <dbReference type="EC" id="2.3.2.6"/>
    </reaction>
</comment>
<comment type="catalytic activity">
    <reaction evidence="7 15">
        <text>N-terminal L-lysyl-[protein] + L-leucyl-tRNA(Leu) = N-terminal L-leucyl-L-lysyl-[protein] + tRNA(Leu) + H(+)</text>
        <dbReference type="Rhea" id="RHEA:12340"/>
        <dbReference type="Rhea" id="RHEA-COMP:9613"/>
        <dbReference type="Rhea" id="RHEA-COMP:9622"/>
        <dbReference type="Rhea" id="RHEA-COMP:12670"/>
        <dbReference type="Rhea" id="RHEA-COMP:12671"/>
        <dbReference type="ChEBI" id="CHEBI:15378"/>
        <dbReference type="ChEBI" id="CHEBI:65249"/>
        <dbReference type="ChEBI" id="CHEBI:78442"/>
        <dbReference type="ChEBI" id="CHEBI:78494"/>
        <dbReference type="ChEBI" id="CHEBI:133043"/>
        <dbReference type="EC" id="2.3.2.6"/>
    </reaction>
</comment>
<accession>A0A1G9LKS9</accession>
<evidence type="ECO:0000256" key="3">
    <source>
        <dbReference type="ARBA" id="ARBA00022679"/>
    </source>
</evidence>
<dbReference type="Gene3D" id="3.40.630.70">
    <property type="entry name" value="Leucyl/phenylalanyl-tRNA-protein transferase, C-terminal domain"/>
    <property type="match status" value="1"/>
</dbReference>
<dbReference type="PANTHER" id="PTHR30098">
    <property type="entry name" value="LEUCYL/PHENYLALANYL-TRNA--PROTEIN TRANSFERASE"/>
    <property type="match status" value="1"/>
</dbReference>
<evidence type="ECO:0000313" key="17">
    <source>
        <dbReference type="Proteomes" id="UP000199053"/>
    </source>
</evidence>
<evidence type="ECO:0000256" key="2">
    <source>
        <dbReference type="ARBA" id="ARBA00022490"/>
    </source>
</evidence>
<dbReference type="InterPro" id="IPR042203">
    <property type="entry name" value="Leu/Phe-tRNA_Trfase_C"/>
</dbReference>
<dbReference type="OrthoDB" id="9790282at2"/>
<dbReference type="RefSeq" id="WP_092163321.1">
    <property type="nucleotide sequence ID" value="NZ_FNGA01000007.1"/>
</dbReference>
<keyword evidence="4 15" id="KW-0012">Acyltransferase</keyword>
<dbReference type="SUPFAM" id="SSF55729">
    <property type="entry name" value="Acyl-CoA N-acyltransferases (Nat)"/>
    <property type="match status" value="1"/>
</dbReference>
<dbReference type="FunFam" id="3.30.70.3550:FF:000001">
    <property type="entry name" value="Leucyl/phenylalanyl-tRNA--protein transferase"/>
    <property type="match status" value="1"/>
</dbReference>
<comment type="catalytic activity">
    <reaction evidence="5 15">
        <text>L-phenylalanyl-tRNA(Phe) + an N-terminal L-alpha-aminoacyl-[protein] = an N-terminal L-phenylalanyl-L-alpha-aminoacyl-[protein] + tRNA(Phe)</text>
        <dbReference type="Rhea" id="RHEA:43632"/>
        <dbReference type="Rhea" id="RHEA-COMP:9668"/>
        <dbReference type="Rhea" id="RHEA-COMP:9699"/>
        <dbReference type="Rhea" id="RHEA-COMP:10636"/>
        <dbReference type="Rhea" id="RHEA-COMP:10637"/>
        <dbReference type="ChEBI" id="CHEBI:78442"/>
        <dbReference type="ChEBI" id="CHEBI:78531"/>
        <dbReference type="ChEBI" id="CHEBI:78597"/>
        <dbReference type="ChEBI" id="CHEBI:83561"/>
        <dbReference type="EC" id="2.3.2.6"/>
    </reaction>
</comment>
<dbReference type="FunFam" id="3.40.630.70:FF:000001">
    <property type="entry name" value="Leucyl/phenylalanyl-tRNA--protein transferase"/>
    <property type="match status" value="1"/>
</dbReference>
<gene>
    <name evidence="15" type="primary">aat</name>
    <name evidence="16" type="ORF">SAMN05660337_3422</name>
</gene>
<evidence type="ECO:0000313" key="16">
    <source>
        <dbReference type="EMBL" id="SDL62453.1"/>
    </source>
</evidence>
<dbReference type="GO" id="GO:0030163">
    <property type="term" value="P:protein catabolic process"/>
    <property type="evidence" value="ECO:0007669"/>
    <property type="project" value="UniProtKB-UniRule"/>
</dbReference>
<evidence type="ECO:0000256" key="14">
    <source>
        <dbReference type="ARBA" id="ARBA00083640"/>
    </source>
</evidence>
<evidence type="ECO:0000256" key="10">
    <source>
        <dbReference type="ARBA" id="ARBA00066767"/>
    </source>
</evidence>
<evidence type="ECO:0000256" key="1">
    <source>
        <dbReference type="ARBA" id="ARBA00004496"/>
    </source>
</evidence>
<evidence type="ECO:0000256" key="5">
    <source>
        <dbReference type="ARBA" id="ARBA00050607"/>
    </source>
</evidence>
<comment type="similarity">
    <text evidence="9 15">Belongs to the L/F-transferase family.</text>
</comment>
<reference evidence="17" key="1">
    <citation type="submission" date="2016-10" db="EMBL/GenBank/DDBJ databases">
        <authorList>
            <person name="Varghese N."/>
            <person name="Submissions S."/>
        </authorList>
    </citation>
    <scope>NUCLEOTIDE SEQUENCE [LARGE SCALE GENOMIC DNA]</scope>
    <source>
        <strain evidence="17">DSM 16995</strain>
    </source>
</reference>
<dbReference type="HAMAP" id="MF_00688">
    <property type="entry name" value="Leu_Phe_trans"/>
    <property type="match status" value="1"/>
</dbReference>
<evidence type="ECO:0000256" key="4">
    <source>
        <dbReference type="ARBA" id="ARBA00023315"/>
    </source>
</evidence>
<evidence type="ECO:0000256" key="13">
    <source>
        <dbReference type="ARBA" id="ARBA00077165"/>
    </source>
</evidence>
<keyword evidence="2 15" id="KW-0963">Cytoplasm</keyword>
<dbReference type="InterPro" id="IPR016181">
    <property type="entry name" value="Acyl_CoA_acyltransferase"/>
</dbReference>
<evidence type="ECO:0000256" key="15">
    <source>
        <dbReference type="HAMAP-Rule" id="MF_00688"/>
    </source>
</evidence>
<protein>
    <recommendedName>
        <fullName evidence="11 15">Leucyl/phenylalanyl-tRNA--protein transferase</fullName>
        <ecNumber evidence="10 15">2.3.2.6</ecNumber>
    </recommendedName>
    <alternativeName>
        <fullName evidence="12 15">L/F-transferase</fullName>
    </alternativeName>
    <alternativeName>
        <fullName evidence="13 15">Leucyltransferase</fullName>
    </alternativeName>
    <alternativeName>
        <fullName evidence="14 15">Phenyalanyltransferase</fullName>
    </alternativeName>
</protein>
<name>A0A1G9LKS9_9BACT</name>
<evidence type="ECO:0000256" key="7">
    <source>
        <dbReference type="ARBA" id="ARBA00051538"/>
    </source>
</evidence>
<dbReference type="GO" id="GO:0008914">
    <property type="term" value="F:leucyl-tRNA--protein transferase activity"/>
    <property type="evidence" value="ECO:0007669"/>
    <property type="project" value="UniProtKB-UniRule"/>
</dbReference>
<dbReference type="Gene3D" id="3.30.70.3550">
    <property type="entry name" value="Leucyl/phenylalanyl-tRNA-protein transferase, N-terminal domain"/>
    <property type="match status" value="1"/>
</dbReference>
<dbReference type="EMBL" id="FNGA01000007">
    <property type="protein sequence ID" value="SDL62453.1"/>
    <property type="molecule type" value="Genomic_DNA"/>
</dbReference>
<dbReference type="InterPro" id="IPR042221">
    <property type="entry name" value="Leu/Phe-tRNA_Trfase_N"/>
</dbReference>
<evidence type="ECO:0000256" key="9">
    <source>
        <dbReference type="ARBA" id="ARBA00061535"/>
    </source>
</evidence>
<dbReference type="PANTHER" id="PTHR30098:SF2">
    <property type="entry name" value="LEUCYL_PHENYLALANYL-TRNA--PROTEIN TRANSFERASE"/>
    <property type="match status" value="1"/>
</dbReference>
<evidence type="ECO:0000256" key="12">
    <source>
        <dbReference type="ARBA" id="ARBA00077136"/>
    </source>
</evidence>
<dbReference type="GO" id="GO:0005737">
    <property type="term" value="C:cytoplasm"/>
    <property type="evidence" value="ECO:0007669"/>
    <property type="project" value="UniProtKB-SubCell"/>
</dbReference>
<dbReference type="InterPro" id="IPR004616">
    <property type="entry name" value="Leu/Phe-tRNA_Trfase"/>
</dbReference>
<keyword evidence="3 15" id="KW-0808">Transferase</keyword>
<comment type="subcellular location">
    <subcellularLocation>
        <location evidence="1 15">Cytoplasm</location>
    </subcellularLocation>
</comment>
<evidence type="ECO:0000256" key="8">
    <source>
        <dbReference type="ARBA" id="ARBA00054043"/>
    </source>
</evidence>
<dbReference type="NCBIfam" id="TIGR00667">
    <property type="entry name" value="aat"/>
    <property type="match status" value="1"/>
</dbReference>
<dbReference type="AlphaFoldDB" id="A0A1G9LKS9"/>